<dbReference type="EMBL" id="AJAQ01000008">
    <property type="protein sequence ID" value="EOH96374.1"/>
    <property type="molecule type" value="Genomic_DNA"/>
</dbReference>
<accession>R2T805</accession>
<evidence type="ECO:0000313" key="2">
    <source>
        <dbReference type="Proteomes" id="UP000013782"/>
    </source>
</evidence>
<gene>
    <name evidence="1" type="ORF">UAU_01025</name>
</gene>
<proteinExistence type="predicted"/>
<organism evidence="1 2">
    <name type="scientific">Enterococcus pallens ATCC BAA-351</name>
    <dbReference type="NCBI Taxonomy" id="1158607"/>
    <lineage>
        <taxon>Bacteria</taxon>
        <taxon>Bacillati</taxon>
        <taxon>Bacillota</taxon>
        <taxon>Bacilli</taxon>
        <taxon>Lactobacillales</taxon>
        <taxon>Enterococcaceae</taxon>
        <taxon>Enterococcus</taxon>
    </lineage>
</organism>
<dbReference type="RefSeq" id="WP_010756079.1">
    <property type="nucleotide sequence ID" value="NZ_ASWD01000007.1"/>
</dbReference>
<comment type="caution">
    <text evidence="1">The sequence shown here is derived from an EMBL/GenBank/DDBJ whole genome shotgun (WGS) entry which is preliminary data.</text>
</comment>
<protein>
    <submittedName>
        <fullName evidence="1">Uncharacterized protein</fullName>
    </submittedName>
</protein>
<dbReference type="AlphaFoldDB" id="R2T805"/>
<name>R2T805_9ENTE</name>
<sequence>MENRTKALEELVNETIRSIAEKNLSNEDSAAVLTVVMQNLIAQKHNQTKLLELGINIENLSIDAVCEIQKIWTKEYYKKLKGKK</sequence>
<dbReference type="PATRIC" id="fig|1158607.3.peg.1030"/>
<evidence type="ECO:0000313" key="1">
    <source>
        <dbReference type="EMBL" id="EOH96374.1"/>
    </source>
</evidence>
<dbReference type="Proteomes" id="UP000013782">
    <property type="component" value="Unassembled WGS sequence"/>
</dbReference>
<dbReference type="HOGENOM" id="CLU_2522441_0_0_9"/>
<keyword evidence="2" id="KW-1185">Reference proteome</keyword>
<reference evidence="1 2" key="1">
    <citation type="submission" date="2013-02" db="EMBL/GenBank/DDBJ databases">
        <title>The Genome Sequence of Enterococcus pallens BAA-351.</title>
        <authorList>
            <consortium name="The Broad Institute Genome Sequencing Platform"/>
            <consortium name="The Broad Institute Genome Sequencing Center for Infectious Disease"/>
            <person name="Earl A.M."/>
            <person name="Gilmore M.S."/>
            <person name="Lebreton F."/>
            <person name="Walker B."/>
            <person name="Young S.K."/>
            <person name="Zeng Q."/>
            <person name="Gargeya S."/>
            <person name="Fitzgerald M."/>
            <person name="Haas B."/>
            <person name="Abouelleil A."/>
            <person name="Alvarado L."/>
            <person name="Arachchi H.M."/>
            <person name="Berlin A.M."/>
            <person name="Chapman S.B."/>
            <person name="Dewar J."/>
            <person name="Goldberg J."/>
            <person name="Griggs A."/>
            <person name="Gujja S."/>
            <person name="Hansen M."/>
            <person name="Howarth C."/>
            <person name="Imamovic A."/>
            <person name="Larimer J."/>
            <person name="McCowan C."/>
            <person name="Murphy C."/>
            <person name="Neiman D."/>
            <person name="Pearson M."/>
            <person name="Priest M."/>
            <person name="Roberts A."/>
            <person name="Saif S."/>
            <person name="Shea T."/>
            <person name="Sisk P."/>
            <person name="Sykes S."/>
            <person name="Wortman J."/>
            <person name="Nusbaum C."/>
            <person name="Birren B."/>
        </authorList>
    </citation>
    <scope>NUCLEOTIDE SEQUENCE [LARGE SCALE GENOMIC DNA]</scope>
    <source>
        <strain evidence="1 2">ATCC BAA-351</strain>
    </source>
</reference>